<feature type="compositionally biased region" description="Low complexity" evidence="1">
    <location>
        <begin position="372"/>
        <end position="382"/>
    </location>
</feature>
<keyword evidence="2" id="KW-0808">Transferase</keyword>
<feature type="compositionally biased region" description="Basic residues" evidence="1">
    <location>
        <begin position="1"/>
        <end position="36"/>
    </location>
</feature>
<dbReference type="EMBL" id="CADCWE010000235">
    <property type="protein sequence ID" value="CAA9559672.1"/>
    <property type="molecule type" value="Genomic_DNA"/>
</dbReference>
<feature type="compositionally biased region" description="Pro residues" evidence="1">
    <location>
        <begin position="1086"/>
        <end position="1115"/>
    </location>
</feature>
<reference evidence="2" key="1">
    <citation type="submission" date="2020-02" db="EMBL/GenBank/DDBJ databases">
        <authorList>
            <person name="Meier V. D."/>
        </authorList>
    </citation>
    <scope>NUCLEOTIDE SEQUENCE</scope>
    <source>
        <strain evidence="2">AVDCRST_MAG73</strain>
    </source>
</reference>
<dbReference type="AlphaFoldDB" id="A0A6J4UYG7"/>
<evidence type="ECO:0000313" key="2">
    <source>
        <dbReference type="EMBL" id="CAA9559672.1"/>
    </source>
</evidence>
<feature type="compositionally biased region" description="Basic residues" evidence="1">
    <location>
        <begin position="1119"/>
        <end position="1131"/>
    </location>
</feature>
<feature type="compositionally biased region" description="Basic and acidic residues" evidence="1">
    <location>
        <begin position="594"/>
        <end position="607"/>
    </location>
</feature>
<protein>
    <submittedName>
        <fullName evidence="2">Error-prone repair homolog of DNA polymerase III alpha subunit</fullName>
        <ecNumber evidence="2">2.7.7.7</ecNumber>
    </submittedName>
</protein>
<feature type="compositionally biased region" description="Low complexity" evidence="1">
    <location>
        <begin position="935"/>
        <end position="950"/>
    </location>
</feature>
<feature type="compositionally biased region" description="Basic residues" evidence="1">
    <location>
        <begin position="674"/>
        <end position="689"/>
    </location>
</feature>
<feature type="compositionally biased region" description="Pro residues" evidence="1">
    <location>
        <begin position="101"/>
        <end position="112"/>
    </location>
</feature>
<feature type="compositionally biased region" description="Basic and acidic residues" evidence="1">
    <location>
        <begin position="349"/>
        <end position="361"/>
    </location>
</feature>
<feature type="compositionally biased region" description="Basic residues" evidence="1">
    <location>
        <begin position="630"/>
        <end position="648"/>
    </location>
</feature>
<gene>
    <name evidence="2" type="ORF">AVDCRST_MAG73-3624</name>
</gene>
<feature type="non-terminal residue" evidence="2">
    <location>
        <position position="1159"/>
    </location>
</feature>
<feature type="compositionally biased region" description="Basic residues" evidence="1">
    <location>
        <begin position="917"/>
        <end position="928"/>
    </location>
</feature>
<feature type="compositionally biased region" description="Pro residues" evidence="1">
    <location>
        <begin position="695"/>
        <end position="713"/>
    </location>
</feature>
<proteinExistence type="predicted"/>
<feature type="compositionally biased region" description="Basic residues" evidence="1">
    <location>
        <begin position="579"/>
        <end position="593"/>
    </location>
</feature>
<feature type="compositionally biased region" description="Basic residues" evidence="1">
    <location>
        <begin position="1075"/>
        <end position="1085"/>
    </location>
</feature>
<dbReference type="GO" id="GO:0003887">
    <property type="term" value="F:DNA-directed DNA polymerase activity"/>
    <property type="evidence" value="ECO:0007669"/>
    <property type="project" value="UniProtKB-EC"/>
</dbReference>
<name>A0A6J4UYG7_9BACT</name>
<feature type="compositionally biased region" description="Pro residues" evidence="1">
    <location>
        <begin position="655"/>
        <end position="670"/>
    </location>
</feature>
<feature type="compositionally biased region" description="Basic residues" evidence="1">
    <location>
        <begin position="858"/>
        <end position="868"/>
    </location>
</feature>
<feature type="compositionally biased region" description="Low complexity" evidence="1">
    <location>
        <begin position="847"/>
        <end position="857"/>
    </location>
</feature>
<feature type="non-terminal residue" evidence="2">
    <location>
        <position position="1"/>
    </location>
</feature>
<feature type="compositionally biased region" description="Low complexity" evidence="1">
    <location>
        <begin position="493"/>
        <end position="518"/>
    </location>
</feature>
<feature type="region of interest" description="Disordered" evidence="1">
    <location>
        <begin position="821"/>
        <end position="1159"/>
    </location>
</feature>
<feature type="compositionally biased region" description="Basic residues" evidence="1">
    <location>
        <begin position="441"/>
        <end position="450"/>
    </location>
</feature>
<sequence>APLARRLRRTPPPHRLLLPRRRLRPGRAGRSRRRARLSIPGDHRPRRAARRDGVRPPRPRRRDHPADRRRADHRRRRPGRPGQPRRPPDPARPNPRRLRQPLPPDHGRPPPGGGGFPQLLLSSSAPLVPWSPDQGGRGVGGIARPRRRPPPPPRPRPAARPRRWPDPAHRLPPGSPQPPRRRRPAAGGRAPASILWRIIRPRQRRRRVAAQPRPRRHAAGRPPGRPRRAGRRGRRRHRQRPLPPTGAPPVAGRAGRDPPPRHARRHPPRAPPQRRVPPPRARGDGDPLRPLPPSDPRVRGDRRALRRVRSVPGSGLHLPPAPERRRQPGAGPGRRLPRRAARPLPGEPGGRRDPPGRRAGLDRQTQAGRVFPALPGSAAPRPGGRRRAARHRERPRQGPPPARPRPRLLGRLDRLLPDRPLAGRSARPRPVSRPLPERGPGRRARHRHRLPARDPGAPDRPRLRRVRPRPGGDGLRFFHLPPALGRARRRQGPRPARAGSGPDRQTQRTPLRPRTGPGASADPGVRRAQKRPALEAPGRDRRPTSRLPPPRHPALRRDGDRLSTLNRPGADPADGDGRPRRRPVGQGLLRRRPLRQDRFFGPRHAELGRGVPGADRRRRPRPGRSEPARLRRRAGLRHDLRRRHRRHLPDREPGPDPNPAPDPAPLPRRPGGPGRHRPPRPDPRRRRQPLRQGPRSPPPRPQLRPDLRPPQPGADPARNPRRRPLPGAGLAGGDGPGRVHRRPSRSTPPGDESQALPRGDGPPLGPISRRRSGARGGPQNHPRRVQATDGIRLLRLPEGSRGGVCRAGLPVLLAEAALPGRVRLRPAQQPADGVLPAPRLDQRRQAARPPRSAAGPQPKRRPLLRRRRRDPDRPRLRGWPGRGSRSPDRARARRRRRLSLPGRSGPPRPLAPGSRRAVGRGRRRRPLRPRPPGSPLAARPVPARQALRLRANADRDRQAATAGAADGAGHGRSDAVADGAVGADGDRLRHARPLATLPPAGAAARPPAAAPLHHRRPRTGAGRGAGAGGRVGRLPPAPRHREGDHLFAAGGRVRPAQRDRLPGPLRGAAPDRPRRAVPARRRHVPAPRPQPQPDRPPPPPPGSRPRPNRSPGPDPRPPRDRRRRRRPRPPGRRPVGSATTQRARPRPPPGCPGRAQLPV</sequence>
<evidence type="ECO:0000256" key="1">
    <source>
        <dbReference type="SAM" id="MobiDB-lite"/>
    </source>
</evidence>
<organism evidence="2">
    <name type="scientific">uncultured Thermomicrobiales bacterium</name>
    <dbReference type="NCBI Taxonomy" id="1645740"/>
    <lineage>
        <taxon>Bacteria</taxon>
        <taxon>Pseudomonadati</taxon>
        <taxon>Thermomicrobiota</taxon>
        <taxon>Thermomicrobia</taxon>
        <taxon>Thermomicrobiales</taxon>
        <taxon>environmental samples</taxon>
    </lineage>
</organism>
<feature type="region of interest" description="Disordered" evidence="1">
    <location>
        <begin position="1"/>
        <end position="805"/>
    </location>
</feature>
<accession>A0A6J4UYG7</accession>
<keyword evidence="2" id="KW-0548">Nucleotidyltransferase</keyword>
<feature type="compositionally biased region" description="Gly residues" evidence="1">
    <location>
        <begin position="1021"/>
        <end position="1031"/>
    </location>
</feature>
<feature type="compositionally biased region" description="Pro residues" evidence="1">
    <location>
        <begin position="269"/>
        <end position="280"/>
    </location>
</feature>
<dbReference type="EC" id="2.7.7.7" evidence="2"/>
<feature type="compositionally biased region" description="Basic residues" evidence="1">
    <location>
        <begin position="383"/>
        <end position="394"/>
    </location>
</feature>
<feature type="compositionally biased region" description="Low complexity" evidence="1">
    <location>
        <begin position="993"/>
        <end position="1011"/>
    </location>
</feature>
<feature type="compositionally biased region" description="Basic residues" evidence="1">
    <location>
        <begin position="199"/>
        <end position="240"/>
    </location>
</feature>